<reference evidence="1 2" key="2">
    <citation type="submission" date="2020-03" db="EMBL/GenBank/DDBJ databases">
        <authorList>
            <person name="Ichikawa N."/>
            <person name="Kimura A."/>
            <person name="Kitahashi Y."/>
            <person name="Uohara A."/>
        </authorList>
    </citation>
    <scope>NUCLEOTIDE SEQUENCE [LARGE SCALE GENOMIC DNA]</scope>
    <source>
        <strain evidence="1 2">NBRC 107702</strain>
    </source>
</reference>
<dbReference type="RefSeq" id="WP_173041116.1">
    <property type="nucleotide sequence ID" value="NZ_AP022870.1"/>
</dbReference>
<name>A0A6F8Y541_9ACTN</name>
<protein>
    <recommendedName>
        <fullName evidence="3">SnoaL-like domain-containing protein</fullName>
    </recommendedName>
</protein>
<keyword evidence="2" id="KW-1185">Reference proteome</keyword>
<evidence type="ECO:0000313" key="2">
    <source>
        <dbReference type="Proteomes" id="UP000502508"/>
    </source>
</evidence>
<sequence length="138" mass="14975">MSTDVVRTWKALWDGDYSVAASLIDPGIQVHASMADGSDGSEIKGVEGMVGWIGQIRGPSPDLTFEIEVGPIAQDNLIALRWRATGTYAGGFPGANAPAGTQIDFTGIDILRVRDGRVVEYWLNSDMQRLFRQLHVQG</sequence>
<dbReference type="AlphaFoldDB" id="A0A6F8Y541"/>
<dbReference type="InterPro" id="IPR009959">
    <property type="entry name" value="Cyclase_SnoaL-like"/>
</dbReference>
<dbReference type="EMBL" id="AP022870">
    <property type="protein sequence ID" value="BCB81177.1"/>
    <property type="molecule type" value="Genomic_DNA"/>
</dbReference>
<proteinExistence type="predicted"/>
<dbReference type="GO" id="GO:0030638">
    <property type="term" value="P:polyketide metabolic process"/>
    <property type="evidence" value="ECO:0007669"/>
    <property type="project" value="InterPro"/>
</dbReference>
<evidence type="ECO:0000313" key="1">
    <source>
        <dbReference type="EMBL" id="BCB81177.1"/>
    </source>
</evidence>
<dbReference type="Proteomes" id="UP000502508">
    <property type="component" value="Chromosome"/>
</dbReference>
<dbReference type="PANTHER" id="PTHR38436">
    <property type="entry name" value="POLYKETIDE CYCLASE SNOAL-LIKE DOMAIN"/>
    <property type="match status" value="1"/>
</dbReference>
<gene>
    <name evidence="1" type="ORF">Pflav_075870</name>
</gene>
<dbReference type="SUPFAM" id="SSF54427">
    <property type="entry name" value="NTF2-like"/>
    <property type="match status" value="1"/>
</dbReference>
<accession>A0A6F8Y541</accession>
<dbReference type="InterPro" id="IPR032710">
    <property type="entry name" value="NTF2-like_dom_sf"/>
</dbReference>
<dbReference type="PANTHER" id="PTHR38436:SF1">
    <property type="entry name" value="ESTER CYCLASE"/>
    <property type="match status" value="1"/>
</dbReference>
<dbReference type="KEGG" id="pfla:Pflav_075870"/>
<reference evidence="1 2" key="1">
    <citation type="submission" date="2020-03" db="EMBL/GenBank/DDBJ databases">
        <title>Whole genome shotgun sequence of Phytohabitans flavus NBRC 107702.</title>
        <authorList>
            <person name="Komaki H."/>
            <person name="Tamura T."/>
        </authorList>
    </citation>
    <scope>NUCLEOTIDE SEQUENCE [LARGE SCALE GENOMIC DNA]</scope>
    <source>
        <strain evidence="1 2">NBRC 107702</strain>
    </source>
</reference>
<evidence type="ECO:0008006" key="3">
    <source>
        <dbReference type="Google" id="ProtNLM"/>
    </source>
</evidence>
<dbReference type="Pfam" id="PF07366">
    <property type="entry name" value="SnoaL"/>
    <property type="match status" value="1"/>
</dbReference>
<dbReference type="Gene3D" id="3.10.450.50">
    <property type="match status" value="1"/>
</dbReference>
<organism evidence="1 2">
    <name type="scientific">Phytohabitans flavus</name>
    <dbReference type="NCBI Taxonomy" id="1076124"/>
    <lineage>
        <taxon>Bacteria</taxon>
        <taxon>Bacillati</taxon>
        <taxon>Actinomycetota</taxon>
        <taxon>Actinomycetes</taxon>
        <taxon>Micromonosporales</taxon>
        <taxon>Micromonosporaceae</taxon>
    </lineage>
</organism>